<sequence length="320" mass="36822">MIVDDIYGFFEVEPVLQDLILSKPVQRLKGIHQGGASFLVNKEWNVSRYEHSVGVMLLIRKLGGTLQEQIAGLLHDVSHTAFSHVIDFVLDNESEDFHEEIFEETIMDSEIPSILKHHGFSIEEIMKGDHSLLEQPLPLLCADRIDYTLRDMYRYGYLSKLEIVLFMEKLCVSRGLICIKGTEQAEWFVEAYYKEVLDFFMNPLNVYGYDRLTKLLKEALELDVITLSDFKLTDEEVLQKVRTSNKSSLVARYEGLIKPVKLQENEIEFDIHLKGKPRLIDPTVIIDGKLVEGSNISHKIKEMNTKAKKRAEKGSYIKVL</sequence>
<gene>
    <name evidence="2" type="ORF">ABE65_020630</name>
</gene>
<evidence type="ECO:0000313" key="3">
    <source>
        <dbReference type="Proteomes" id="UP000076623"/>
    </source>
</evidence>
<keyword evidence="3" id="KW-1185">Reference proteome</keyword>
<dbReference type="Gene3D" id="1.10.3210.10">
    <property type="entry name" value="Hypothetical protein af1432"/>
    <property type="match status" value="1"/>
</dbReference>
<reference evidence="2 3" key="1">
    <citation type="submission" date="2016-04" db="EMBL/GenBank/DDBJ databases">
        <title>Complete genome sequence of Fictibacillus phosphorivorans G25-29, a strain toxic to nematodes.</title>
        <authorList>
            <person name="Zheng Z."/>
        </authorList>
    </citation>
    <scope>NUCLEOTIDE SEQUENCE [LARGE SCALE GENOMIC DNA]</scope>
    <source>
        <strain evidence="2 3">G25-29</strain>
    </source>
</reference>
<dbReference type="InterPro" id="IPR003607">
    <property type="entry name" value="HD/PDEase_dom"/>
</dbReference>
<dbReference type="GO" id="GO:0006203">
    <property type="term" value="P:dGTP catabolic process"/>
    <property type="evidence" value="ECO:0007669"/>
    <property type="project" value="TreeGrafter"/>
</dbReference>
<dbReference type="AlphaFoldDB" id="A0A160IRY3"/>
<dbReference type="SUPFAM" id="SSF109604">
    <property type="entry name" value="HD-domain/PDEase-like"/>
    <property type="match status" value="1"/>
</dbReference>
<dbReference type="CDD" id="cd00077">
    <property type="entry name" value="HDc"/>
    <property type="match status" value="1"/>
</dbReference>
<accession>A0A160IRY3</accession>
<dbReference type="SMART" id="SM00471">
    <property type="entry name" value="HDc"/>
    <property type="match status" value="1"/>
</dbReference>
<name>A0A160IRY3_9BACL</name>
<dbReference type="InterPro" id="IPR050135">
    <property type="entry name" value="dGTPase-like"/>
</dbReference>
<dbReference type="RefSeq" id="WP_066399246.1">
    <property type="nucleotide sequence ID" value="NZ_CP015378.1"/>
</dbReference>
<feature type="domain" description="HD" evidence="1">
    <location>
        <begin position="48"/>
        <end position="148"/>
    </location>
</feature>
<evidence type="ECO:0000259" key="1">
    <source>
        <dbReference type="PROSITE" id="PS51831"/>
    </source>
</evidence>
<evidence type="ECO:0000313" key="2">
    <source>
        <dbReference type="EMBL" id="ANC79077.1"/>
    </source>
</evidence>
<dbReference type="EMBL" id="CP015378">
    <property type="protein sequence ID" value="ANC79077.1"/>
    <property type="molecule type" value="Genomic_DNA"/>
</dbReference>
<dbReference type="Pfam" id="PF01966">
    <property type="entry name" value="HD"/>
    <property type="match status" value="1"/>
</dbReference>
<dbReference type="GO" id="GO:0008832">
    <property type="term" value="F:dGTPase activity"/>
    <property type="evidence" value="ECO:0007669"/>
    <property type="project" value="TreeGrafter"/>
</dbReference>
<organism evidence="2 3">
    <name type="scientific">Fictibacillus phosphorivorans</name>
    <dbReference type="NCBI Taxonomy" id="1221500"/>
    <lineage>
        <taxon>Bacteria</taxon>
        <taxon>Bacillati</taxon>
        <taxon>Bacillota</taxon>
        <taxon>Bacilli</taxon>
        <taxon>Bacillales</taxon>
        <taxon>Fictibacillaceae</taxon>
        <taxon>Fictibacillus</taxon>
    </lineage>
</organism>
<dbReference type="PANTHER" id="PTHR11373">
    <property type="entry name" value="DEOXYNUCLEOSIDE TRIPHOSPHATE TRIPHOSPHOHYDROLASE"/>
    <property type="match status" value="1"/>
</dbReference>
<dbReference type="Proteomes" id="UP000076623">
    <property type="component" value="Chromosome"/>
</dbReference>
<dbReference type="KEGG" id="fpn:ABE65_020630"/>
<dbReference type="STRING" id="1221500.ABE65_020630"/>
<dbReference type="FunFam" id="1.10.3210.10:FF:000026">
    <property type="entry name" value="Metal-dependent phosphohydrolase"/>
    <property type="match status" value="1"/>
</dbReference>
<dbReference type="InterPro" id="IPR006674">
    <property type="entry name" value="HD_domain"/>
</dbReference>
<dbReference type="PANTHER" id="PTHR11373:SF41">
    <property type="entry name" value="METAL-DEPENDENT PHOSPHOHYDROLASE"/>
    <property type="match status" value="1"/>
</dbReference>
<dbReference type="PROSITE" id="PS51831">
    <property type="entry name" value="HD"/>
    <property type="match status" value="1"/>
</dbReference>
<protein>
    <recommendedName>
        <fullName evidence="1">HD domain-containing protein</fullName>
    </recommendedName>
</protein>
<proteinExistence type="predicted"/>